<evidence type="ECO:0000313" key="3">
    <source>
        <dbReference type="EMBL" id="BDU50092.1"/>
    </source>
</evidence>
<gene>
    <name evidence="3" type="ORF">HLVA_06610</name>
</gene>
<dbReference type="EMBL" id="AP027059">
    <property type="protein sequence ID" value="BDU50092.1"/>
    <property type="molecule type" value="Genomic_DNA"/>
</dbReference>
<evidence type="ECO:0000313" key="4">
    <source>
        <dbReference type="Proteomes" id="UP001321582"/>
    </source>
</evidence>
<accession>A0AAU9DFE3</accession>
<keyword evidence="1" id="KW-0175">Coiled coil</keyword>
<feature type="coiled-coil region" evidence="1">
    <location>
        <begin position="263"/>
        <end position="290"/>
    </location>
</feature>
<proteinExistence type="predicted"/>
<dbReference type="CDD" id="cd07438">
    <property type="entry name" value="PHP_HisPPase_AMP"/>
    <property type="match status" value="1"/>
</dbReference>
<protein>
    <submittedName>
        <fullName evidence="3">Phosphatase</fullName>
    </submittedName>
</protein>
<organism evidence="3 4">
    <name type="scientific">Haliovirga abyssi</name>
    <dbReference type="NCBI Taxonomy" id="2996794"/>
    <lineage>
        <taxon>Bacteria</taxon>
        <taxon>Fusobacteriati</taxon>
        <taxon>Fusobacteriota</taxon>
        <taxon>Fusobacteriia</taxon>
        <taxon>Fusobacteriales</taxon>
        <taxon>Haliovirgaceae</taxon>
        <taxon>Haliovirga</taxon>
    </lineage>
</organism>
<keyword evidence="4" id="KW-1185">Reference proteome</keyword>
<name>A0AAU9DFE3_9FUSO</name>
<dbReference type="Proteomes" id="UP001321582">
    <property type="component" value="Chromosome"/>
</dbReference>
<dbReference type="Pfam" id="PF02811">
    <property type="entry name" value="PHP"/>
    <property type="match status" value="1"/>
</dbReference>
<feature type="domain" description="Polymerase/histidinol phosphatase N-terminal" evidence="2">
    <location>
        <begin position="2"/>
        <end position="67"/>
    </location>
</feature>
<dbReference type="GO" id="GO:0035312">
    <property type="term" value="F:5'-3' DNA exonuclease activity"/>
    <property type="evidence" value="ECO:0007669"/>
    <property type="project" value="TreeGrafter"/>
</dbReference>
<sequence>MIDLHIHTTCSDGTYTPEEVVELCKEKNIEVMAITDHDTVEGLKEGRKKAEELGITFINGIEFSTDYYGKEVHILGYFLNIEDEAFLKEIKLLGEEREKRTELMLEKLKRYGINITMEDVLEEVKGNLISRTHIAGAMYKKGYIRSRKEAFINYIGSGKGAYIPKENLSPARAVKLIKDNGGLAFVAHPKLISLGEKRTLELLDILQEVGLDGLEIYYPSFSSIDIAYYSRIAKERGLIASGGSDFHGGNRIEISIGVSNVKNDIYEAMLERLESQKNEKVRRNNEKVNKIFKK</sequence>
<dbReference type="Gene3D" id="3.20.20.140">
    <property type="entry name" value="Metal-dependent hydrolases"/>
    <property type="match status" value="1"/>
</dbReference>
<evidence type="ECO:0000259" key="2">
    <source>
        <dbReference type="SMART" id="SM00481"/>
    </source>
</evidence>
<dbReference type="InterPro" id="IPR016195">
    <property type="entry name" value="Pol/histidinol_Pase-like"/>
</dbReference>
<dbReference type="AlphaFoldDB" id="A0AAU9DFE3"/>
<dbReference type="InterPro" id="IPR003141">
    <property type="entry name" value="Pol/His_phosphatase_N"/>
</dbReference>
<dbReference type="Gene3D" id="1.10.150.650">
    <property type="match status" value="1"/>
</dbReference>
<evidence type="ECO:0000256" key="1">
    <source>
        <dbReference type="SAM" id="Coils"/>
    </source>
</evidence>
<reference evidence="3 4" key="1">
    <citation type="submission" date="2022-11" db="EMBL/GenBank/DDBJ databases">
        <title>Haliovirga abyssi gen. nov., sp. nov., a mesophilic fermentative bacterium isolated from the Iheya North hydrothermal field and the proposal of Haliovirgaceae fam. nov.</title>
        <authorList>
            <person name="Miyazaki U."/>
            <person name="Tame A."/>
            <person name="Miyazaki J."/>
            <person name="Takai K."/>
            <person name="Sawayama S."/>
            <person name="Kitajima M."/>
            <person name="Okamoto A."/>
            <person name="Nakagawa S."/>
        </authorList>
    </citation>
    <scope>NUCLEOTIDE SEQUENCE [LARGE SCALE GENOMIC DNA]</scope>
    <source>
        <strain evidence="3 4">IC12</strain>
    </source>
</reference>
<dbReference type="InterPro" id="IPR052018">
    <property type="entry name" value="PHP_domain"/>
</dbReference>
<dbReference type="PANTHER" id="PTHR42924">
    <property type="entry name" value="EXONUCLEASE"/>
    <property type="match status" value="1"/>
</dbReference>
<dbReference type="RefSeq" id="WP_307905028.1">
    <property type="nucleotide sequence ID" value="NZ_AP027059.1"/>
</dbReference>
<dbReference type="PANTHER" id="PTHR42924:SF3">
    <property type="entry name" value="POLYMERASE_HISTIDINOL PHOSPHATASE N-TERMINAL DOMAIN-CONTAINING PROTEIN"/>
    <property type="match status" value="1"/>
</dbReference>
<dbReference type="SUPFAM" id="SSF89550">
    <property type="entry name" value="PHP domain-like"/>
    <property type="match status" value="1"/>
</dbReference>
<dbReference type="SMART" id="SM00481">
    <property type="entry name" value="POLIIIAc"/>
    <property type="match status" value="1"/>
</dbReference>
<dbReference type="InterPro" id="IPR004013">
    <property type="entry name" value="PHP_dom"/>
</dbReference>
<dbReference type="KEGG" id="haby:HLVA_06610"/>
<dbReference type="GO" id="GO:0004534">
    <property type="term" value="F:5'-3' RNA exonuclease activity"/>
    <property type="evidence" value="ECO:0007669"/>
    <property type="project" value="TreeGrafter"/>
</dbReference>